<evidence type="ECO:0000313" key="7">
    <source>
        <dbReference type="Proteomes" id="UP001611263"/>
    </source>
</evidence>
<evidence type="ECO:0000259" key="5">
    <source>
        <dbReference type="PROSITE" id="PS50977"/>
    </source>
</evidence>
<dbReference type="PANTHER" id="PTHR30055:SF234">
    <property type="entry name" value="HTH-TYPE TRANSCRIPTIONAL REGULATOR BETI"/>
    <property type="match status" value="1"/>
</dbReference>
<keyword evidence="3" id="KW-0804">Transcription</keyword>
<dbReference type="InterPro" id="IPR036271">
    <property type="entry name" value="Tet_transcr_reg_TetR-rel_C_sf"/>
</dbReference>
<dbReference type="SUPFAM" id="SSF46689">
    <property type="entry name" value="Homeodomain-like"/>
    <property type="match status" value="1"/>
</dbReference>
<dbReference type="Pfam" id="PF21597">
    <property type="entry name" value="TetR_C_43"/>
    <property type="match status" value="1"/>
</dbReference>
<reference evidence="6 7" key="1">
    <citation type="submission" date="2024-10" db="EMBL/GenBank/DDBJ databases">
        <title>The Natural Products Discovery Center: Release of the First 8490 Sequenced Strains for Exploring Actinobacteria Biosynthetic Diversity.</title>
        <authorList>
            <person name="Kalkreuter E."/>
            <person name="Kautsar S.A."/>
            <person name="Yang D."/>
            <person name="Bader C.D."/>
            <person name="Teijaro C.N."/>
            <person name="Fluegel L."/>
            <person name="Davis C.M."/>
            <person name="Simpson J.R."/>
            <person name="Lauterbach L."/>
            <person name="Steele A.D."/>
            <person name="Gui C."/>
            <person name="Meng S."/>
            <person name="Li G."/>
            <person name="Viehrig K."/>
            <person name="Ye F."/>
            <person name="Su P."/>
            <person name="Kiefer A.F."/>
            <person name="Nichols A."/>
            <person name="Cepeda A.J."/>
            <person name="Yan W."/>
            <person name="Fan B."/>
            <person name="Jiang Y."/>
            <person name="Adhikari A."/>
            <person name="Zheng C.-J."/>
            <person name="Schuster L."/>
            <person name="Cowan T.M."/>
            <person name="Smanski M.J."/>
            <person name="Chevrette M.G."/>
            <person name="De Carvalho L.P.S."/>
            <person name="Shen B."/>
        </authorList>
    </citation>
    <scope>NUCLEOTIDE SEQUENCE [LARGE SCALE GENOMIC DNA]</scope>
    <source>
        <strain evidence="6 7">NPDC020568</strain>
    </source>
</reference>
<proteinExistence type="predicted"/>
<dbReference type="PROSITE" id="PS50977">
    <property type="entry name" value="HTH_TETR_2"/>
    <property type="match status" value="1"/>
</dbReference>
<evidence type="ECO:0000313" key="6">
    <source>
        <dbReference type="EMBL" id="MFI1459168.1"/>
    </source>
</evidence>
<dbReference type="InterPro" id="IPR023772">
    <property type="entry name" value="DNA-bd_HTH_TetR-type_CS"/>
</dbReference>
<keyword evidence="2 4" id="KW-0238">DNA-binding</keyword>
<dbReference type="InterPro" id="IPR049445">
    <property type="entry name" value="TetR_SbtR-like_C"/>
</dbReference>
<organism evidence="6 7">
    <name type="scientific">Nocardia carnea</name>
    <dbReference type="NCBI Taxonomy" id="37328"/>
    <lineage>
        <taxon>Bacteria</taxon>
        <taxon>Bacillati</taxon>
        <taxon>Actinomycetota</taxon>
        <taxon>Actinomycetes</taxon>
        <taxon>Mycobacteriales</taxon>
        <taxon>Nocardiaceae</taxon>
        <taxon>Nocardia</taxon>
    </lineage>
</organism>
<dbReference type="InterPro" id="IPR001647">
    <property type="entry name" value="HTH_TetR"/>
</dbReference>
<dbReference type="GeneID" id="93506556"/>
<protein>
    <submittedName>
        <fullName evidence="6">TetR/AcrR family transcriptional regulator</fullName>
    </submittedName>
</protein>
<evidence type="ECO:0000256" key="2">
    <source>
        <dbReference type="ARBA" id="ARBA00023125"/>
    </source>
</evidence>
<gene>
    <name evidence="6" type="ORF">ACH4WX_00435</name>
</gene>
<name>A0ABW7TDR6_9NOCA</name>
<dbReference type="InterPro" id="IPR050109">
    <property type="entry name" value="HTH-type_TetR-like_transc_reg"/>
</dbReference>
<dbReference type="Proteomes" id="UP001611263">
    <property type="component" value="Unassembled WGS sequence"/>
</dbReference>
<dbReference type="InterPro" id="IPR009057">
    <property type="entry name" value="Homeodomain-like_sf"/>
</dbReference>
<sequence length="226" mass="25589">MKPATTLRTRRLRADAVRNQQRIVEAARELFAERGLEITLDDVAERAGVGVGTVYRRFTNKTELISEVFERHLGEFADAAEASVHHPDPWLGLVQFVEYACRHLAINRGFSEVILELDLDTERFHRIRDRIKPAVAAIVERARAAGVLQPDIEPSDLFAMIHMVDGLAEFAKPINPEIWRRYMAITLNGIRSDNIARQDLPVRALTDDEVDQAKTARTAPCAGRRR</sequence>
<keyword evidence="7" id="KW-1185">Reference proteome</keyword>
<dbReference type="Pfam" id="PF00440">
    <property type="entry name" value="TetR_N"/>
    <property type="match status" value="1"/>
</dbReference>
<feature type="domain" description="HTH tetR-type" evidence="5">
    <location>
        <begin position="17"/>
        <end position="76"/>
    </location>
</feature>
<comment type="caution">
    <text evidence="6">The sequence shown here is derived from an EMBL/GenBank/DDBJ whole genome shotgun (WGS) entry which is preliminary data.</text>
</comment>
<dbReference type="SUPFAM" id="SSF48498">
    <property type="entry name" value="Tetracyclin repressor-like, C-terminal domain"/>
    <property type="match status" value="1"/>
</dbReference>
<dbReference type="PRINTS" id="PR00455">
    <property type="entry name" value="HTHTETR"/>
</dbReference>
<evidence type="ECO:0000256" key="1">
    <source>
        <dbReference type="ARBA" id="ARBA00023015"/>
    </source>
</evidence>
<dbReference type="EMBL" id="JBIRUQ010000001">
    <property type="protein sequence ID" value="MFI1459168.1"/>
    <property type="molecule type" value="Genomic_DNA"/>
</dbReference>
<evidence type="ECO:0000256" key="4">
    <source>
        <dbReference type="PROSITE-ProRule" id="PRU00335"/>
    </source>
</evidence>
<evidence type="ECO:0000256" key="3">
    <source>
        <dbReference type="ARBA" id="ARBA00023163"/>
    </source>
</evidence>
<accession>A0ABW7TDR6</accession>
<keyword evidence="1" id="KW-0805">Transcription regulation</keyword>
<dbReference type="RefSeq" id="WP_033241123.1">
    <property type="nucleotide sequence ID" value="NZ_JBIRUQ010000001.1"/>
</dbReference>
<dbReference type="PROSITE" id="PS01081">
    <property type="entry name" value="HTH_TETR_1"/>
    <property type="match status" value="1"/>
</dbReference>
<feature type="DNA-binding region" description="H-T-H motif" evidence="4">
    <location>
        <begin position="39"/>
        <end position="58"/>
    </location>
</feature>
<dbReference type="PANTHER" id="PTHR30055">
    <property type="entry name" value="HTH-TYPE TRANSCRIPTIONAL REGULATOR RUTR"/>
    <property type="match status" value="1"/>
</dbReference>
<dbReference type="Gene3D" id="1.10.357.10">
    <property type="entry name" value="Tetracycline Repressor, domain 2"/>
    <property type="match status" value="1"/>
</dbReference>